<dbReference type="InterPro" id="IPR004652">
    <property type="entry name" value="DusB-like"/>
</dbReference>
<dbReference type="KEGG" id="fcz:IMF26_06520"/>
<comment type="catalytic activity">
    <reaction evidence="11">
        <text>a 5,6-dihydrouridine in tRNA + NAD(+) = a uridine in tRNA + NADH + H(+)</text>
        <dbReference type="Rhea" id="RHEA:54452"/>
        <dbReference type="Rhea" id="RHEA-COMP:13339"/>
        <dbReference type="Rhea" id="RHEA-COMP:13887"/>
        <dbReference type="ChEBI" id="CHEBI:15378"/>
        <dbReference type="ChEBI" id="CHEBI:57540"/>
        <dbReference type="ChEBI" id="CHEBI:57945"/>
        <dbReference type="ChEBI" id="CHEBI:65315"/>
        <dbReference type="ChEBI" id="CHEBI:74443"/>
    </reaction>
</comment>
<evidence type="ECO:0000256" key="10">
    <source>
        <dbReference type="ARBA" id="ARBA00048205"/>
    </source>
</evidence>
<dbReference type="InterPro" id="IPR018517">
    <property type="entry name" value="tRNA_hU_synthase_CS"/>
</dbReference>
<dbReference type="InterPro" id="IPR001269">
    <property type="entry name" value="DUS_fam"/>
</dbReference>
<gene>
    <name evidence="16" type="primary">dusB</name>
    <name evidence="16" type="ORF">IMF26_06520</name>
</gene>
<evidence type="ECO:0000256" key="4">
    <source>
        <dbReference type="ARBA" id="ARBA00022630"/>
    </source>
</evidence>
<evidence type="ECO:0000313" key="16">
    <source>
        <dbReference type="EMBL" id="QUL97762.1"/>
    </source>
</evidence>
<evidence type="ECO:0000256" key="3">
    <source>
        <dbReference type="ARBA" id="ARBA00022555"/>
    </source>
</evidence>
<feature type="binding site" evidence="14">
    <location>
        <begin position="235"/>
        <end position="236"/>
    </location>
    <ligand>
        <name>FMN</name>
        <dbReference type="ChEBI" id="CHEBI:58210"/>
    </ligand>
</feature>
<comment type="catalytic activity">
    <reaction evidence="10">
        <text>a 5,6-dihydrouridine in tRNA + NADP(+) = a uridine in tRNA + NADPH + H(+)</text>
        <dbReference type="Rhea" id="RHEA:23624"/>
        <dbReference type="Rhea" id="RHEA-COMP:13339"/>
        <dbReference type="Rhea" id="RHEA-COMP:13887"/>
        <dbReference type="ChEBI" id="CHEBI:15378"/>
        <dbReference type="ChEBI" id="CHEBI:57783"/>
        <dbReference type="ChEBI" id="CHEBI:58349"/>
        <dbReference type="ChEBI" id="CHEBI:65315"/>
        <dbReference type="ChEBI" id="CHEBI:74443"/>
    </reaction>
</comment>
<evidence type="ECO:0000256" key="8">
    <source>
        <dbReference type="ARBA" id="ARBA00022884"/>
    </source>
</evidence>
<evidence type="ECO:0000256" key="11">
    <source>
        <dbReference type="ARBA" id="ARBA00048802"/>
    </source>
</evidence>
<dbReference type="GO" id="GO:0050660">
    <property type="term" value="F:flavin adenine dinucleotide binding"/>
    <property type="evidence" value="ECO:0007669"/>
    <property type="project" value="InterPro"/>
</dbReference>
<evidence type="ECO:0000259" key="15">
    <source>
        <dbReference type="Pfam" id="PF01207"/>
    </source>
</evidence>
<dbReference type="EMBL" id="CP062796">
    <property type="protein sequence ID" value="QUL97762.1"/>
    <property type="molecule type" value="Genomic_DNA"/>
</dbReference>
<feature type="active site" description="Proton donor" evidence="13">
    <location>
        <position position="112"/>
    </location>
</feature>
<keyword evidence="7" id="KW-0521">NADP</keyword>
<sequence>MDKLKDIARPLLLGHLSIWPPFVSAPMAGYTDGVFREILREFGCPYCCTEMVSAKGFLLGGDNTLEILEHSPSDRPLAVQLFGEDPEIIARAAAKIQELEYKFDVIDVNMGCPARKITSQGAGGALLKDIPRAQAIVRALKGVSALPVSAKIRLGWDDPGRAVEFAEALYDAGLDLLVVHGRTVSQGYSGRSDWDTISEIARNLPIPVIGNGDVLSPEEALFRLKSSGCSGIMIGRGLLGNPFFFTGLTRFLESGERPPAPSFDEKMSVAAEHFRRAIKRYGERRGLLEMRKHLAFYFKGFRGASRLRELVNREDSPERVLEILEKGWRDAL</sequence>
<evidence type="ECO:0000256" key="2">
    <source>
        <dbReference type="ARBA" id="ARBA00002790"/>
    </source>
</evidence>
<dbReference type="CDD" id="cd02801">
    <property type="entry name" value="DUS_like_FMN"/>
    <property type="match status" value="1"/>
</dbReference>
<feature type="binding site" evidence="14">
    <location>
        <position position="80"/>
    </location>
    <ligand>
        <name>FMN</name>
        <dbReference type="ChEBI" id="CHEBI:58210"/>
    </ligand>
</feature>
<dbReference type="Pfam" id="PF01207">
    <property type="entry name" value="Dus"/>
    <property type="match status" value="1"/>
</dbReference>
<dbReference type="EC" id="1.3.1.-" evidence="12"/>
<dbReference type="PANTHER" id="PTHR45846">
    <property type="entry name" value="TRNA-DIHYDROURIDINE(47) SYNTHASE [NAD(P)(+)]-LIKE"/>
    <property type="match status" value="1"/>
</dbReference>
<keyword evidence="14" id="KW-0547">Nucleotide-binding</keyword>
<evidence type="ECO:0000256" key="14">
    <source>
        <dbReference type="PIRSR" id="PIRSR006621-2"/>
    </source>
</evidence>
<evidence type="ECO:0000256" key="13">
    <source>
        <dbReference type="PIRSR" id="PIRSR006621-1"/>
    </source>
</evidence>
<keyword evidence="5 12" id="KW-0288">FMN</keyword>
<name>A0AAT9LBR8_9FIRM</name>
<dbReference type="InterPro" id="IPR035587">
    <property type="entry name" value="DUS-like_FMN-bd"/>
</dbReference>
<comment type="function">
    <text evidence="2 12">Catalyzes the synthesis of 5,6-dihydrouridine (D), a modified base found in the D-loop of most tRNAs, via the reduction of the C5-C6 double bond in target uridines.</text>
</comment>
<protein>
    <recommendedName>
        <fullName evidence="12">tRNA-dihydrouridine synthase</fullName>
        <ecNumber evidence="12">1.3.1.-</ecNumber>
    </recommendedName>
</protein>
<feature type="binding site" evidence="14">
    <location>
        <position position="180"/>
    </location>
    <ligand>
        <name>FMN</name>
        <dbReference type="ChEBI" id="CHEBI:58210"/>
    </ligand>
</feature>
<evidence type="ECO:0000256" key="6">
    <source>
        <dbReference type="ARBA" id="ARBA00022694"/>
    </source>
</evidence>
<dbReference type="GO" id="GO:0017150">
    <property type="term" value="F:tRNA dihydrouridine synthase activity"/>
    <property type="evidence" value="ECO:0007669"/>
    <property type="project" value="InterPro"/>
</dbReference>
<evidence type="ECO:0000256" key="1">
    <source>
        <dbReference type="ARBA" id="ARBA00001917"/>
    </source>
</evidence>
<proteinExistence type="inferred from homology"/>
<dbReference type="Gene3D" id="1.10.1200.80">
    <property type="entry name" value="Putative flavin oxidoreducatase, domain 2"/>
    <property type="match status" value="1"/>
</dbReference>
<feature type="binding site" evidence="14">
    <location>
        <position position="151"/>
    </location>
    <ligand>
        <name>FMN</name>
        <dbReference type="ChEBI" id="CHEBI:58210"/>
    </ligand>
</feature>
<organism evidence="16">
    <name type="scientific">Candidatus Fermentithermobacillus carboniphilus</name>
    <dbReference type="NCBI Taxonomy" id="3085328"/>
    <lineage>
        <taxon>Bacteria</taxon>
        <taxon>Bacillati</taxon>
        <taxon>Bacillota</taxon>
        <taxon>Candidatus Fermentithermobacillia</taxon>
        <taxon>Candidatus Fermentithermobacillales</taxon>
        <taxon>Candidatus Fermentithermobacillaceae</taxon>
        <taxon>Candidatus Fermentithermobacillus</taxon>
    </lineage>
</organism>
<dbReference type="InterPro" id="IPR013785">
    <property type="entry name" value="Aldolase_TIM"/>
</dbReference>
<keyword evidence="3" id="KW-0820">tRNA-binding</keyword>
<dbReference type="AlphaFoldDB" id="A0AAT9LBR8"/>
<feature type="binding site" evidence="14">
    <location>
        <begin position="26"/>
        <end position="28"/>
    </location>
    <ligand>
        <name>FMN</name>
        <dbReference type="ChEBI" id="CHEBI:58210"/>
    </ligand>
</feature>
<dbReference type="SUPFAM" id="SSF51395">
    <property type="entry name" value="FMN-linked oxidoreductases"/>
    <property type="match status" value="1"/>
</dbReference>
<accession>A0AAT9LBR8</accession>
<reference evidence="16" key="2">
    <citation type="journal article" date="2023" name="Biology">
        <title>Prokaryotic Life Associated with Coal-Fire Gas Vents Revealed by Metagenomics.</title>
        <authorList>
            <person name="Kadnikov V.V."/>
            <person name="Mardanov A.V."/>
            <person name="Beletsky A.V."/>
            <person name="Karnachuk O.V."/>
            <person name="Ravin N.V."/>
        </authorList>
    </citation>
    <scope>NUCLEOTIDE SEQUENCE</scope>
    <source>
        <strain evidence="16">Bu02</strain>
    </source>
</reference>
<dbReference type="GO" id="GO:0000049">
    <property type="term" value="F:tRNA binding"/>
    <property type="evidence" value="ECO:0007669"/>
    <property type="project" value="UniProtKB-KW"/>
</dbReference>
<feature type="domain" description="DUS-like FMN-binding" evidence="15">
    <location>
        <begin position="25"/>
        <end position="325"/>
    </location>
</feature>
<dbReference type="PANTHER" id="PTHR45846:SF1">
    <property type="entry name" value="TRNA-DIHYDROURIDINE(47) SYNTHASE [NAD(P)(+)]-LIKE"/>
    <property type="match status" value="1"/>
</dbReference>
<comment type="cofactor">
    <cofactor evidence="1 12 14">
        <name>FMN</name>
        <dbReference type="ChEBI" id="CHEBI:58210"/>
    </cofactor>
</comment>
<dbReference type="NCBIfam" id="TIGR00737">
    <property type="entry name" value="nifR3_yhdG"/>
    <property type="match status" value="1"/>
</dbReference>
<evidence type="ECO:0000256" key="5">
    <source>
        <dbReference type="ARBA" id="ARBA00022643"/>
    </source>
</evidence>
<comment type="similarity">
    <text evidence="12">Belongs to the dus family.</text>
</comment>
<dbReference type="InterPro" id="IPR024036">
    <property type="entry name" value="tRNA-dHydroUridine_Synthase_C"/>
</dbReference>
<keyword evidence="4 12" id="KW-0285">Flavoprotein</keyword>
<evidence type="ECO:0000256" key="9">
    <source>
        <dbReference type="ARBA" id="ARBA00023002"/>
    </source>
</evidence>
<keyword evidence="6 12" id="KW-0819">tRNA processing</keyword>
<dbReference type="Gene3D" id="3.20.20.70">
    <property type="entry name" value="Aldolase class I"/>
    <property type="match status" value="1"/>
</dbReference>
<keyword evidence="9 12" id="KW-0560">Oxidoreductase</keyword>
<dbReference type="PIRSF" id="PIRSF006621">
    <property type="entry name" value="Dus"/>
    <property type="match status" value="1"/>
</dbReference>
<keyword evidence="8" id="KW-0694">RNA-binding</keyword>
<evidence type="ECO:0000256" key="7">
    <source>
        <dbReference type="ARBA" id="ARBA00022857"/>
    </source>
</evidence>
<evidence type="ECO:0000256" key="12">
    <source>
        <dbReference type="PIRNR" id="PIRNR006621"/>
    </source>
</evidence>
<dbReference type="PROSITE" id="PS01136">
    <property type="entry name" value="UPF0034"/>
    <property type="match status" value="1"/>
</dbReference>
<reference evidence="16" key="1">
    <citation type="submission" date="2020-10" db="EMBL/GenBank/DDBJ databases">
        <authorList>
            <person name="Kadnikov V."/>
            <person name="Beletsky A.V."/>
            <person name="Mardanov A.V."/>
            <person name="Karnachuk O.V."/>
            <person name="Ravin N.V."/>
        </authorList>
    </citation>
    <scope>NUCLEOTIDE SEQUENCE</scope>
    <source>
        <strain evidence="16">Bu02</strain>
    </source>
</reference>